<dbReference type="OrthoDB" id="9778711at2"/>
<dbReference type="GO" id="GO:0009264">
    <property type="term" value="P:deoxyribonucleotide catabolic process"/>
    <property type="evidence" value="ECO:0007669"/>
    <property type="project" value="UniProtKB-UniRule"/>
</dbReference>
<dbReference type="PANTHER" id="PTHR10889">
    <property type="entry name" value="DEOXYRIBOSE-PHOSPHATE ALDOLASE"/>
    <property type="match status" value="1"/>
</dbReference>
<dbReference type="InterPro" id="IPR002915">
    <property type="entry name" value="DeoC/FbaB/LacD_aldolase"/>
</dbReference>
<evidence type="ECO:0000256" key="2">
    <source>
        <dbReference type="ARBA" id="ARBA00023270"/>
    </source>
</evidence>
<dbReference type="PANTHER" id="PTHR10889:SF1">
    <property type="entry name" value="DEOXYRIBOSE-PHOSPHATE ALDOLASE"/>
    <property type="match status" value="1"/>
</dbReference>
<protein>
    <recommendedName>
        <fullName evidence="3">Deoxyribose-phosphate aldolase</fullName>
        <ecNumber evidence="3">4.1.2.4</ecNumber>
    </recommendedName>
</protein>
<dbReference type="RefSeq" id="WP_055151036.1">
    <property type="nucleotide sequence ID" value="NZ_CYZU01000004.1"/>
</dbReference>
<keyword evidence="1" id="KW-0963">Cytoplasm</keyword>
<reference evidence="4 5" key="1">
    <citation type="submission" date="2015-09" db="EMBL/GenBank/DDBJ databases">
        <authorList>
            <consortium name="Pathogen Informatics"/>
        </authorList>
    </citation>
    <scope>NUCLEOTIDE SEQUENCE [LARGE SCALE GENOMIC DNA]</scope>
    <source>
        <strain evidence="4 5">2789STDY5834876</strain>
    </source>
</reference>
<dbReference type="GO" id="GO:0005737">
    <property type="term" value="C:cytoplasm"/>
    <property type="evidence" value="ECO:0007669"/>
    <property type="project" value="InterPro"/>
</dbReference>
<dbReference type="Pfam" id="PF01791">
    <property type="entry name" value="DeoC"/>
    <property type="match status" value="1"/>
</dbReference>
<dbReference type="EMBL" id="CYZU01000004">
    <property type="protein sequence ID" value="CUN85194.1"/>
    <property type="molecule type" value="Genomic_DNA"/>
</dbReference>
<proteinExistence type="predicted"/>
<evidence type="ECO:0000313" key="5">
    <source>
        <dbReference type="Proteomes" id="UP000095544"/>
    </source>
</evidence>
<sequence length="239" mass="26317">MVDLSKIANKEEFAKLFDYNILGRKEATTAELYSALETMKKYKFACFMTGAAMVPIVAEELKDLDCEIGTVIDFPFGYSDTKTKIQATQNAVKLGATSVDMVFNIRVLREHRYDYCLNELKEHVKAAEGAVTKPILEVAFLTDDEIKAGCDIIVEAEATFAKTSTGQSKGPSLEQILVIKKAVEGTNVKVKAGVVFPKPQNSVAFFKAGCDRIGCFEAPMVVDLFDTMREIDIIPPYAG</sequence>
<dbReference type="Gene3D" id="3.20.20.70">
    <property type="entry name" value="Aldolase class I"/>
    <property type="match status" value="1"/>
</dbReference>
<dbReference type="GO" id="GO:0016052">
    <property type="term" value="P:carbohydrate catabolic process"/>
    <property type="evidence" value="ECO:0007669"/>
    <property type="project" value="TreeGrafter"/>
</dbReference>
<dbReference type="AlphaFoldDB" id="A0A174A9P3"/>
<keyword evidence="2" id="KW-0704">Schiff base</keyword>
<accession>A0A174A9P3</accession>
<dbReference type="SUPFAM" id="SSF51569">
    <property type="entry name" value="Aldolase"/>
    <property type="match status" value="1"/>
</dbReference>
<dbReference type="InterPro" id="IPR011343">
    <property type="entry name" value="DeoC"/>
</dbReference>
<name>A0A174A9P3_9FIRM</name>
<evidence type="ECO:0000256" key="3">
    <source>
        <dbReference type="NCBIfam" id="TIGR00126"/>
    </source>
</evidence>
<dbReference type="Proteomes" id="UP000095544">
    <property type="component" value="Unassembled WGS sequence"/>
</dbReference>
<dbReference type="SMART" id="SM01133">
    <property type="entry name" value="DeoC"/>
    <property type="match status" value="1"/>
</dbReference>
<dbReference type="InterPro" id="IPR013785">
    <property type="entry name" value="Aldolase_TIM"/>
</dbReference>
<evidence type="ECO:0000256" key="1">
    <source>
        <dbReference type="ARBA" id="ARBA00022490"/>
    </source>
</evidence>
<evidence type="ECO:0000313" key="4">
    <source>
        <dbReference type="EMBL" id="CUN85194.1"/>
    </source>
</evidence>
<organism evidence="4 5">
    <name type="scientific">Faecalicatena contorta</name>
    <dbReference type="NCBI Taxonomy" id="39482"/>
    <lineage>
        <taxon>Bacteria</taxon>
        <taxon>Bacillati</taxon>
        <taxon>Bacillota</taxon>
        <taxon>Clostridia</taxon>
        <taxon>Lachnospirales</taxon>
        <taxon>Lachnospiraceae</taxon>
        <taxon>Faecalicatena</taxon>
    </lineage>
</organism>
<dbReference type="STRING" id="39482.ERS852491_00658"/>
<keyword evidence="4" id="KW-0456">Lyase</keyword>
<dbReference type="NCBIfam" id="TIGR00126">
    <property type="entry name" value="deoC"/>
    <property type="match status" value="1"/>
</dbReference>
<gene>
    <name evidence="4" type="primary">deoC2</name>
    <name evidence="4" type="ORF">ERS852491_00658</name>
</gene>
<dbReference type="EC" id="4.1.2.4" evidence="3"/>
<dbReference type="GO" id="GO:0004139">
    <property type="term" value="F:deoxyribose-phosphate aldolase activity"/>
    <property type="evidence" value="ECO:0007669"/>
    <property type="project" value="UniProtKB-UniRule"/>
</dbReference>